<dbReference type="OrthoDB" id="4459130at2"/>
<keyword evidence="2" id="KW-1185">Reference proteome</keyword>
<accession>A0A1E8Q125</accession>
<name>A0A1E8Q125_9MYCO</name>
<comment type="caution">
    <text evidence="1">The sequence shown here is derived from an EMBL/GenBank/DDBJ whole genome shotgun (WGS) entry which is preliminary data.</text>
</comment>
<dbReference type="RefSeq" id="WP_070354656.1">
    <property type="nucleotide sequence ID" value="NZ_CP043474.1"/>
</dbReference>
<reference evidence="1 2" key="1">
    <citation type="submission" date="2016-09" db="EMBL/GenBank/DDBJ databases">
        <title>genome sequence of Mycobacterium sp. 739 SCH.</title>
        <authorList>
            <person name="Greninger A.L."/>
            <person name="Qin X."/>
            <person name="Jerome K."/>
            <person name="Vora S."/>
            <person name="Quinn K."/>
        </authorList>
    </citation>
    <scope>NUCLEOTIDE SEQUENCE [LARGE SCALE GENOMIC DNA]</scope>
    <source>
        <strain evidence="1 2">SCH</strain>
    </source>
</reference>
<dbReference type="Gene3D" id="3.40.50.2000">
    <property type="entry name" value="Glycogen Phosphorylase B"/>
    <property type="match status" value="1"/>
</dbReference>
<dbReference type="Proteomes" id="UP000178953">
    <property type="component" value="Unassembled WGS sequence"/>
</dbReference>
<gene>
    <name evidence="1" type="ORF">BEL07_19145</name>
</gene>
<dbReference type="Pfam" id="PF13692">
    <property type="entry name" value="Glyco_trans_1_4"/>
    <property type="match status" value="1"/>
</dbReference>
<sequence>MGDSPRAVFINWFPYHGRSDGIARCLGIPAWFHDGGTGPTVVRELRRWRDTNRLLRRERPEAVLVMQPPIIVLWAIRRHARRTSMRIAGDLHTGVFDEPGNRLALRPTLRMLRRYGMAVVTNEALRSVAEAHGCPALVLHDPIEAAECDPSDPADPELAAIVRDAYVLVPLAYAHDEPIDALLDAARATPDLTWVLTGRAPRQVAARAPSNVRFPGYVSNDDFLRMVGRAGVVVAMTKNEHTMQRAAYEALSFGRPLVTSDTAVLREYYGGAAEIVAPRADDVAAGVRRALADPAAVERMLTLRERRIAEQHAALETLREWLLTGRLPDGR</sequence>
<dbReference type="EMBL" id="MCHX01000047">
    <property type="protein sequence ID" value="OFJ52116.1"/>
    <property type="molecule type" value="Genomic_DNA"/>
</dbReference>
<evidence type="ECO:0000313" key="2">
    <source>
        <dbReference type="Proteomes" id="UP000178953"/>
    </source>
</evidence>
<proteinExistence type="predicted"/>
<dbReference type="AlphaFoldDB" id="A0A1E8Q125"/>
<dbReference type="SUPFAM" id="SSF53756">
    <property type="entry name" value="UDP-Glycosyltransferase/glycogen phosphorylase"/>
    <property type="match status" value="1"/>
</dbReference>
<evidence type="ECO:0008006" key="3">
    <source>
        <dbReference type="Google" id="ProtNLM"/>
    </source>
</evidence>
<evidence type="ECO:0000313" key="1">
    <source>
        <dbReference type="EMBL" id="OFJ52116.1"/>
    </source>
</evidence>
<protein>
    <recommendedName>
        <fullName evidence="3">Glycosyltransferase</fullName>
    </recommendedName>
</protein>
<organism evidence="1 2">
    <name type="scientific">Mycolicibacterium grossiae</name>
    <dbReference type="NCBI Taxonomy" id="1552759"/>
    <lineage>
        <taxon>Bacteria</taxon>
        <taxon>Bacillati</taxon>
        <taxon>Actinomycetota</taxon>
        <taxon>Actinomycetes</taxon>
        <taxon>Mycobacteriales</taxon>
        <taxon>Mycobacteriaceae</taxon>
        <taxon>Mycolicibacterium</taxon>
    </lineage>
</organism>